<feature type="compositionally biased region" description="Basic and acidic residues" evidence="1">
    <location>
        <begin position="13"/>
        <end position="29"/>
    </location>
</feature>
<dbReference type="AlphaFoldDB" id="A0A9W8JE02"/>
<evidence type="ECO:0000256" key="1">
    <source>
        <dbReference type="SAM" id="MobiDB-lite"/>
    </source>
</evidence>
<accession>A0A9W8JE02</accession>
<dbReference type="Proteomes" id="UP001140091">
    <property type="component" value="Unassembled WGS sequence"/>
</dbReference>
<name>A0A9W8JE02_9AGAR</name>
<sequence>MISIHALPVQNRSRIEQTAESDRADERASHPPQHLHLAQHQPQCIPLHLSIRLSLDEVPETFDNKKTMSRK</sequence>
<organism evidence="2 3">
    <name type="scientific">Candolleomyces eurysporus</name>
    <dbReference type="NCBI Taxonomy" id="2828524"/>
    <lineage>
        <taxon>Eukaryota</taxon>
        <taxon>Fungi</taxon>
        <taxon>Dikarya</taxon>
        <taxon>Basidiomycota</taxon>
        <taxon>Agaricomycotina</taxon>
        <taxon>Agaricomycetes</taxon>
        <taxon>Agaricomycetidae</taxon>
        <taxon>Agaricales</taxon>
        <taxon>Agaricineae</taxon>
        <taxon>Psathyrellaceae</taxon>
        <taxon>Candolleomyces</taxon>
    </lineage>
</organism>
<evidence type="ECO:0000313" key="3">
    <source>
        <dbReference type="Proteomes" id="UP001140091"/>
    </source>
</evidence>
<protein>
    <submittedName>
        <fullName evidence="2">Uncharacterized protein</fullName>
    </submittedName>
</protein>
<keyword evidence="3" id="KW-1185">Reference proteome</keyword>
<reference evidence="2" key="1">
    <citation type="submission" date="2022-06" db="EMBL/GenBank/DDBJ databases">
        <title>Genome Sequence of Candolleomyces eurysporus.</title>
        <authorList>
            <person name="Buettner E."/>
        </authorList>
    </citation>
    <scope>NUCLEOTIDE SEQUENCE</scope>
    <source>
        <strain evidence="2">VTCC 930004</strain>
    </source>
</reference>
<evidence type="ECO:0000313" key="2">
    <source>
        <dbReference type="EMBL" id="KAJ2932314.1"/>
    </source>
</evidence>
<dbReference type="EMBL" id="JANBPK010000775">
    <property type="protein sequence ID" value="KAJ2932314.1"/>
    <property type="molecule type" value="Genomic_DNA"/>
</dbReference>
<feature type="region of interest" description="Disordered" evidence="1">
    <location>
        <begin position="1"/>
        <end position="39"/>
    </location>
</feature>
<feature type="compositionally biased region" description="Low complexity" evidence="1">
    <location>
        <begin position="30"/>
        <end position="39"/>
    </location>
</feature>
<comment type="caution">
    <text evidence="2">The sequence shown here is derived from an EMBL/GenBank/DDBJ whole genome shotgun (WGS) entry which is preliminary data.</text>
</comment>
<proteinExistence type="predicted"/>
<gene>
    <name evidence="2" type="ORF">H1R20_g4783</name>
</gene>
<feature type="non-terminal residue" evidence="2">
    <location>
        <position position="71"/>
    </location>
</feature>